<comment type="caution">
    <text evidence="6">The sequence shown here is derived from an EMBL/GenBank/DDBJ whole genome shotgun (WGS) entry which is preliminary data.</text>
</comment>
<accession>A0ABQ8KXV8</accession>
<organism evidence="6 7">
    <name type="scientific">Rhodofomes roseus</name>
    <dbReference type="NCBI Taxonomy" id="34475"/>
    <lineage>
        <taxon>Eukaryota</taxon>
        <taxon>Fungi</taxon>
        <taxon>Dikarya</taxon>
        <taxon>Basidiomycota</taxon>
        <taxon>Agaricomycotina</taxon>
        <taxon>Agaricomycetes</taxon>
        <taxon>Polyporales</taxon>
        <taxon>Rhodofomes</taxon>
    </lineage>
</organism>
<gene>
    <name evidence="6" type="ORF">C8Q71DRAFT_903239</name>
</gene>
<dbReference type="PANTHER" id="PTHR10270:SF161">
    <property type="entry name" value="SEX-DETERMINING REGION Y PROTEIN"/>
    <property type="match status" value="1"/>
</dbReference>
<dbReference type="PANTHER" id="PTHR10270">
    <property type="entry name" value="SOX TRANSCRIPTION FACTOR"/>
    <property type="match status" value="1"/>
</dbReference>
<keyword evidence="3" id="KW-0539">Nucleus</keyword>
<feature type="compositionally biased region" description="Basic and acidic residues" evidence="4">
    <location>
        <begin position="220"/>
        <end position="241"/>
    </location>
</feature>
<evidence type="ECO:0000256" key="1">
    <source>
        <dbReference type="ARBA" id="ARBA00023125"/>
    </source>
</evidence>
<feature type="DNA-binding region" description="HMG box" evidence="3">
    <location>
        <begin position="141"/>
        <end position="210"/>
    </location>
</feature>
<dbReference type="InterPro" id="IPR009071">
    <property type="entry name" value="HMG_box_dom"/>
</dbReference>
<keyword evidence="1 3" id="KW-0238">DNA-binding</keyword>
<name>A0ABQ8KXV8_9APHY</name>
<protein>
    <recommendedName>
        <fullName evidence="5">HMG box domain-containing protein</fullName>
    </recommendedName>
</protein>
<evidence type="ECO:0000256" key="4">
    <source>
        <dbReference type="SAM" id="MobiDB-lite"/>
    </source>
</evidence>
<dbReference type="Proteomes" id="UP000814176">
    <property type="component" value="Unassembled WGS sequence"/>
</dbReference>
<feature type="region of interest" description="Disordered" evidence="4">
    <location>
        <begin position="206"/>
        <end position="272"/>
    </location>
</feature>
<keyword evidence="7" id="KW-1185">Reference proteome</keyword>
<dbReference type="InterPro" id="IPR050140">
    <property type="entry name" value="SRY-related_HMG-box_TF-like"/>
</dbReference>
<dbReference type="Gene3D" id="1.10.30.10">
    <property type="entry name" value="High mobility group box domain"/>
    <property type="match status" value="1"/>
</dbReference>
<keyword evidence="2" id="KW-0804">Transcription</keyword>
<dbReference type="RefSeq" id="XP_047784949.1">
    <property type="nucleotide sequence ID" value="XM_047928812.1"/>
</dbReference>
<dbReference type="SUPFAM" id="SSF47095">
    <property type="entry name" value="HMG-box"/>
    <property type="match status" value="1"/>
</dbReference>
<evidence type="ECO:0000313" key="7">
    <source>
        <dbReference type="Proteomes" id="UP000814176"/>
    </source>
</evidence>
<dbReference type="GeneID" id="72009544"/>
<feature type="domain" description="HMG box" evidence="5">
    <location>
        <begin position="141"/>
        <end position="210"/>
    </location>
</feature>
<dbReference type="EMBL" id="JADCUA010000001">
    <property type="protein sequence ID" value="KAH9844139.1"/>
    <property type="molecule type" value="Genomic_DNA"/>
</dbReference>
<evidence type="ECO:0000256" key="3">
    <source>
        <dbReference type="PROSITE-ProRule" id="PRU00267"/>
    </source>
</evidence>
<evidence type="ECO:0000313" key="6">
    <source>
        <dbReference type="EMBL" id="KAH9844139.1"/>
    </source>
</evidence>
<dbReference type="InterPro" id="IPR036910">
    <property type="entry name" value="HMG_box_dom_sf"/>
</dbReference>
<reference evidence="6 7" key="1">
    <citation type="journal article" date="2021" name="Environ. Microbiol.">
        <title>Gene family expansions and transcriptome signatures uncover fungal adaptations to wood decay.</title>
        <authorList>
            <person name="Hage H."/>
            <person name="Miyauchi S."/>
            <person name="Viragh M."/>
            <person name="Drula E."/>
            <person name="Min B."/>
            <person name="Chaduli D."/>
            <person name="Navarro D."/>
            <person name="Favel A."/>
            <person name="Norest M."/>
            <person name="Lesage-Meessen L."/>
            <person name="Balint B."/>
            <person name="Merenyi Z."/>
            <person name="de Eugenio L."/>
            <person name="Morin E."/>
            <person name="Martinez A.T."/>
            <person name="Baldrian P."/>
            <person name="Stursova M."/>
            <person name="Martinez M.J."/>
            <person name="Novotny C."/>
            <person name="Magnuson J.K."/>
            <person name="Spatafora J.W."/>
            <person name="Maurice S."/>
            <person name="Pangilinan J."/>
            <person name="Andreopoulos W."/>
            <person name="LaButti K."/>
            <person name="Hundley H."/>
            <person name="Na H."/>
            <person name="Kuo A."/>
            <person name="Barry K."/>
            <person name="Lipzen A."/>
            <person name="Henrissat B."/>
            <person name="Riley R."/>
            <person name="Ahrendt S."/>
            <person name="Nagy L.G."/>
            <person name="Grigoriev I.V."/>
            <person name="Martin F."/>
            <person name="Rosso M.N."/>
        </authorList>
    </citation>
    <scope>NUCLEOTIDE SEQUENCE [LARGE SCALE GENOMIC DNA]</scope>
    <source>
        <strain evidence="6 7">CIRM-BRFM 1785</strain>
    </source>
</reference>
<dbReference type="PROSITE" id="PS50118">
    <property type="entry name" value="HMG_BOX_2"/>
    <property type="match status" value="1"/>
</dbReference>
<sequence>MSHPSSLSPFTSKLIMDPDSATVFYPTPAPTPSTYYPQAASASSSSRSSPAYITFSVAPAPSTPDIEPVASPNASSDLPPVSLSSVAQEALTRFNMSVELWEAILRDAEAHARYLLRAPAATLPSPPSTPAPQAKAKAKHIRRPVNRWLIFRRCVNLSKHLPDLLRSEQSHLSEVFGPCWKSLPKARQHVFKECANKEAEAHRKMYPGYTYQPTRKAEKKSKSCGDVSDERGAKESARERYSQTVAAAGSSSSKRKGKARATASERGVATSHAQHPAVDLLLVPPPQQLPIHAPTAVPPTLPSIRFPTPQPVYYPAASTSWAYSPSTMPSWQFSEPIPTVPIAQQNYWYSTPVSLPVPSAPIPEPAPASLPQMSMEDYSNMYYPTFNSFDWNSFDSFQA</sequence>
<evidence type="ECO:0000259" key="5">
    <source>
        <dbReference type="PROSITE" id="PS50118"/>
    </source>
</evidence>
<proteinExistence type="predicted"/>
<evidence type="ECO:0000256" key="2">
    <source>
        <dbReference type="ARBA" id="ARBA00023163"/>
    </source>
</evidence>